<evidence type="ECO:0000256" key="2">
    <source>
        <dbReference type="SAM" id="Phobius"/>
    </source>
</evidence>
<dbReference type="PROSITE" id="PS51904">
    <property type="entry name" value="GLYCOSYL_HYDROL_F25_2"/>
    <property type="match status" value="1"/>
</dbReference>
<name>A0ABW1TK40_9LACO</name>
<reference evidence="4" key="1">
    <citation type="journal article" date="2019" name="Int. J. Syst. Evol. Microbiol.">
        <title>The Global Catalogue of Microorganisms (GCM) 10K type strain sequencing project: providing services to taxonomists for standard genome sequencing and annotation.</title>
        <authorList>
            <consortium name="The Broad Institute Genomics Platform"/>
            <consortium name="The Broad Institute Genome Sequencing Center for Infectious Disease"/>
            <person name="Wu L."/>
            <person name="Ma J."/>
        </authorList>
    </citation>
    <scope>NUCLEOTIDE SEQUENCE [LARGE SCALE GENOMIC DNA]</scope>
    <source>
        <strain evidence="4">CCM 8907</strain>
    </source>
</reference>
<accession>A0ABW1TK40</accession>
<dbReference type="InterPro" id="IPR017853">
    <property type="entry name" value="GH"/>
</dbReference>
<protein>
    <submittedName>
        <fullName evidence="3">GH25 family lysozyme</fullName>
    </submittedName>
</protein>
<dbReference type="Pfam" id="PF01183">
    <property type="entry name" value="Glyco_hydro_25"/>
    <property type="match status" value="1"/>
</dbReference>
<comment type="similarity">
    <text evidence="1">Belongs to the glycosyl hydrolase 25 family.</text>
</comment>
<keyword evidence="2" id="KW-0812">Transmembrane</keyword>
<gene>
    <name evidence="3" type="ORF">ACFQET_01730</name>
</gene>
<feature type="transmembrane region" description="Helical" evidence="2">
    <location>
        <begin position="25"/>
        <end position="43"/>
    </location>
</feature>
<dbReference type="Gene3D" id="3.20.20.80">
    <property type="entry name" value="Glycosidases"/>
    <property type="match status" value="1"/>
</dbReference>
<dbReference type="EMBL" id="JBHSSJ010000002">
    <property type="protein sequence ID" value="MFC6274236.1"/>
    <property type="molecule type" value="Genomic_DNA"/>
</dbReference>
<organism evidence="3 4">
    <name type="scientific">Levilactobacillus tangyuanensis</name>
    <dbReference type="NCBI Taxonomy" id="2486021"/>
    <lineage>
        <taxon>Bacteria</taxon>
        <taxon>Bacillati</taxon>
        <taxon>Bacillota</taxon>
        <taxon>Bacilli</taxon>
        <taxon>Lactobacillales</taxon>
        <taxon>Lactobacillaceae</taxon>
        <taxon>Levilactobacillus</taxon>
    </lineage>
</organism>
<dbReference type="SUPFAM" id="SSF51445">
    <property type="entry name" value="(Trans)glycosidases"/>
    <property type="match status" value="1"/>
</dbReference>
<evidence type="ECO:0000313" key="3">
    <source>
        <dbReference type="EMBL" id="MFC6274236.1"/>
    </source>
</evidence>
<evidence type="ECO:0000256" key="1">
    <source>
        <dbReference type="ARBA" id="ARBA00010646"/>
    </source>
</evidence>
<keyword evidence="2" id="KW-1133">Transmembrane helix</keyword>
<dbReference type="PANTHER" id="PTHR34135:SF2">
    <property type="entry name" value="LYSOZYME"/>
    <property type="match status" value="1"/>
</dbReference>
<dbReference type="Proteomes" id="UP001596191">
    <property type="component" value="Unassembled WGS sequence"/>
</dbReference>
<evidence type="ECO:0000313" key="4">
    <source>
        <dbReference type="Proteomes" id="UP001596191"/>
    </source>
</evidence>
<sequence length="253" mass="29196">MKRRDYQPIYDNTFRRNRRVRRWEIWLLVCLLVGLGVFGWQRWQHYERQRLANYPVRGVTISQDSGYLDYQSLANHYQFAYLQATSGATYTDDDYSDNYSRAQGADILVGVTHTFSFTSSAKRQYQHFTATTGHDTGTLPIMINVGYYDKYNSKNPQMAAQGQKLERLVQLLKAHYRQGVVIYAKQAVLDQFVKPVLPEQTCWIADGELGDHADHAKFVEYQADGTINQNGQGQTVGFSVFNGRKSDWESFSQ</sequence>
<dbReference type="InterPro" id="IPR002053">
    <property type="entry name" value="Glyco_hydro_25"/>
</dbReference>
<dbReference type="PANTHER" id="PTHR34135">
    <property type="entry name" value="LYSOZYME"/>
    <property type="match status" value="1"/>
</dbReference>
<comment type="caution">
    <text evidence="3">The sequence shown here is derived from an EMBL/GenBank/DDBJ whole genome shotgun (WGS) entry which is preliminary data.</text>
</comment>
<dbReference type="RefSeq" id="WP_125638917.1">
    <property type="nucleotide sequence ID" value="NZ_JBHSSJ010000002.1"/>
</dbReference>
<keyword evidence="2" id="KW-0472">Membrane</keyword>
<proteinExistence type="inferred from homology"/>
<keyword evidence="4" id="KW-1185">Reference proteome</keyword>